<dbReference type="EMBL" id="JACWMX010000002">
    <property type="protein sequence ID" value="MBD1392413.1"/>
    <property type="molecule type" value="Genomic_DNA"/>
</dbReference>
<dbReference type="AlphaFoldDB" id="A0A926NV89"/>
<feature type="transmembrane region" description="Helical" evidence="1">
    <location>
        <begin position="7"/>
        <end position="23"/>
    </location>
</feature>
<sequence>MIRTRTIQAIVYTLCLYDLYLYLPDLLDLVEINVDLPTSDYLLYFDAAMLLFGGGIIGTVLLKIGSKKLGWLMIVLNVILTPLFIWKALP</sequence>
<gene>
    <name evidence="2" type="ORF">IDJ76_04815</name>
</gene>
<comment type="caution">
    <text evidence="2">The sequence shown here is derived from an EMBL/GenBank/DDBJ whole genome shotgun (WGS) entry which is preliminary data.</text>
</comment>
<organism evidence="2 3">
    <name type="scientific">Mucilaginibacter glaciei</name>
    <dbReference type="NCBI Taxonomy" id="2772109"/>
    <lineage>
        <taxon>Bacteria</taxon>
        <taxon>Pseudomonadati</taxon>
        <taxon>Bacteroidota</taxon>
        <taxon>Sphingobacteriia</taxon>
        <taxon>Sphingobacteriales</taxon>
        <taxon>Sphingobacteriaceae</taxon>
        <taxon>Mucilaginibacter</taxon>
    </lineage>
</organism>
<accession>A0A926NV89</accession>
<proteinExistence type="predicted"/>
<feature type="transmembrane region" description="Helical" evidence="1">
    <location>
        <begin position="69"/>
        <end position="89"/>
    </location>
</feature>
<name>A0A926NV89_9SPHI</name>
<evidence type="ECO:0000313" key="3">
    <source>
        <dbReference type="Proteomes" id="UP000619078"/>
    </source>
</evidence>
<keyword evidence="1" id="KW-0812">Transmembrane</keyword>
<dbReference type="RefSeq" id="WP_191161326.1">
    <property type="nucleotide sequence ID" value="NZ_JACWMX010000002.1"/>
</dbReference>
<evidence type="ECO:0000313" key="2">
    <source>
        <dbReference type="EMBL" id="MBD1392413.1"/>
    </source>
</evidence>
<reference evidence="2" key="1">
    <citation type="submission" date="2020-09" db="EMBL/GenBank/DDBJ databases">
        <title>Novel species of Mucilaginibacter isolated from a glacier on the Tibetan Plateau.</title>
        <authorList>
            <person name="Liu Q."/>
            <person name="Xin Y.-H."/>
        </authorList>
    </citation>
    <scope>NUCLEOTIDE SEQUENCE</scope>
    <source>
        <strain evidence="2">ZB1P21</strain>
    </source>
</reference>
<keyword evidence="1" id="KW-0472">Membrane</keyword>
<dbReference type="Proteomes" id="UP000619078">
    <property type="component" value="Unassembled WGS sequence"/>
</dbReference>
<keyword evidence="1" id="KW-1133">Transmembrane helix</keyword>
<protein>
    <submittedName>
        <fullName evidence="2">Uncharacterized protein</fullName>
    </submittedName>
</protein>
<keyword evidence="3" id="KW-1185">Reference proteome</keyword>
<evidence type="ECO:0000256" key="1">
    <source>
        <dbReference type="SAM" id="Phobius"/>
    </source>
</evidence>
<feature type="transmembrane region" description="Helical" evidence="1">
    <location>
        <begin position="43"/>
        <end position="62"/>
    </location>
</feature>